<dbReference type="InterPro" id="IPR000192">
    <property type="entry name" value="Aminotrans_V_dom"/>
</dbReference>
<dbReference type="HAMAP" id="MF_00160">
    <property type="entry name" value="SerC_aminotrans_5"/>
    <property type="match status" value="1"/>
</dbReference>
<keyword evidence="8" id="KW-0663">Pyridoxal phosphate</keyword>
<comment type="similarity">
    <text evidence="3">Belongs to the class-V pyridoxal-phosphate-dependent aminotransferase family. SerC subfamily.</text>
</comment>
<dbReference type="GO" id="GO:0004648">
    <property type="term" value="F:O-phospho-L-serine:2-oxoglutarate aminotransferase activity"/>
    <property type="evidence" value="ECO:0007669"/>
    <property type="project" value="UniProtKB-EC"/>
</dbReference>
<dbReference type="GO" id="GO:0005737">
    <property type="term" value="C:cytoplasm"/>
    <property type="evidence" value="ECO:0007669"/>
    <property type="project" value="TreeGrafter"/>
</dbReference>
<dbReference type="Gene3D" id="3.90.1150.10">
    <property type="entry name" value="Aspartate Aminotransferase, domain 1"/>
    <property type="match status" value="1"/>
</dbReference>
<accession>A0A0D0AFT5</accession>
<dbReference type="GO" id="GO:0030170">
    <property type="term" value="F:pyridoxal phosphate binding"/>
    <property type="evidence" value="ECO:0007669"/>
    <property type="project" value="TreeGrafter"/>
</dbReference>
<dbReference type="PANTHER" id="PTHR43247:SF1">
    <property type="entry name" value="PHOSPHOSERINE AMINOTRANSFERASE"/>
    <property type="match status" value="1"/>
</dbReference>
<evidence type="ECO:0000256" key="8">
    <source>
        <dbReference type="ARBA" id="ARBA00022898"/>
    </source>
</evidence>
<dbReference type="EMBL" id="KN833685">
    <property type="protein sequence ID" value="KIK30968.1"/>
    <property type="molecule type" value="Genomic_DNA"/>
</dbReference>
<dbReference type="Pfam" id="PF00266">
    <property type="entry name" value="Aminotran_5"/>
    <property type="match status" value="1"/>
</dbReference>
<organism evidence="12 13">
    <name type="scientific">Pisolithus microcarpus 441</name>
    <dbReference type="NCBI Taxonomy" id="765257"/>
    <lineage>
        <taxon>Eukaryota</taxon>
        <taxon>Fungi</taxon>
        <taxon>Dikarya</taxon>
        <taxon>Basidiomycota</taxon>
        <taxon>Agaricomycotina</taxon>
        <taxon>Agaricomycetes</taxon>
        <taxon>Agaricomycetidae</taxon>
        <taxon>Boletales</taxon>
        <taxon>Sclerodermatineae</taxon>
        <taxon>Pisolithaceae</taxon>
        <taxon>Pisolithus</taxon>
    </lineage>
</organism>
<dbReference type="NCBIfam" id="NF003764">
    <property type="entry name" value="PRK05355.1"/>
    <property type="match status" value="1"/>
</dbReference>
<evidence type="ECO:0000259" key="11">
    <source>
        <dbReference type="Pfam" id="PF00266"/>
    </source>
</evidence>
<reference evidence="12 13" key="1">
    <citation type="submission" date="2014-04" db="EMBL/GenBank/DDBJ databases">
        <authorList>
            <consortium name="DOE Joint Genome Institute"/>
            <person name="Kuo A."/>
            <person name="Kohler A."/>
            <person name="Costa M.D."/>
            <person name="Nagy L.G."/>
            <person name="Floudas D."/>
            <person name="Copeland A."/>
            <person name="Barry K.W."/>
            <person name="Cichocki N."/>
            <person name="Veneault-Fourrey C."/>
            <person name="LaButti K."/>
            <person name="Lindquist E.A."/>
            <person name="Lipzen A."/>
            <person name="Lundell T."/>
            <person name="Morin E."/>
            <person name="Murat C."/>
            <person name="Sun H."/>
            <person name="Tunlid A."/>
            <person name="Henrissat B."/>
            <person name="Grigoriev I.V."/>
            <person name="Hibbett D.S."/>
            <person name="Martin F."/>
            <person name="Nordberg H.P."/>
            <person name="Cantor M.N."/>
            <person name="Hua S.X."/>
        </authorList>
    </citation>
    <scope>NUCLEOTIDE SEQUENCE [LARGE SCALE GENOMIC DNA]</scope>
    <source>
        <strain evidence="12 13">441</strain>
    </source>
</reference>
<feature type="non-terminal residue" evidence="12">
    <location>
        <position position="1"/>
    </location>
</feature>
<keyword evidence="5" id="KW-0032">Aminotransferase</keyword>
<keyword evidence="6" id="KW-0028">Amino-acid biosynthesis</keyword>
<dbReference type="UniPathway" id="UPA00135">
    <property type="reaction ID" value="UER00197"/>
</dbReference>
<dbReference type="OrthoDB" id="1703350at2759"/>
<evidence type="ECO:0000256" key="3">
    <source>
        <dbReference type="ARBA" id="ARBA00006904"/>
    </source>
</evidence>
<dbReference type="InterPro" id="IPR015424">
    <property type="entry name" value="PyrdxlP-dep_Trfase"/>
</dbReference>
<sequence>MTPRVLNFGAGPSALPESVLKQAGEGLLDFQDTGIGIAEISHRSNEFKTYLQGVESDIKKLLKVPDSHAILFTQGGGSAQFSAVVLNMLARHHELYPALEPQQRVMDYIITGSWSDKAAKEARRLGGGTVNVVVDSRKLSTQEKFDNIPSHKNDTYKFSRNPVLIYYCANETVDGVEFSREEGNGTSFPFHLLPEHAPLVADYSSSFMSHPIPRLQDHAIIYAGVQKNLGPAGLTVLIVRKDCIVDVDKATQNGALPVPLCTAYQTLAKHHSLYNTPPVLSIYITGLVLRKMIQDFGEDALEKYAALSANKSAKVYDALKKGEQNSVFKSKVRDDSGSQMNVVFDVVGEDKLNQFIAGAEALNMKGLLGHRSVGGVRVSLYNAVTEDQVQTLVDYMTKFSEGKSVP</sequence>
<evidence type="ECO:0000256" key="7">
    <source>
        <dbReference type="ARBA" id="ARBA00022679"/>
    </source>
</evidence>
<keyword evidence="7" id="KW-0808">Transferase</keyword>
<evidence type="ECO:0000313" key="13">
    <source>
        <dbReference type="Proteomes" id="UP000054018"/>
    </source>
</evidence>
<dbReference type="PIRSF" id="PIRSF000525">
    <property type="entry name" value="SerC"/>
    <property type="match status" value="1"/>
</dbReference>
<dbReference type="STRING" id="765257.A0A0D0AFT5"/>
<comment type="pathway">
    <text evidence="2">Amino-acid biosynthesis; L-serine biosynthesis; L-serine from 3-phospho-D-glycerate: step 2/3.</text>
</comment>
<evidence type="ECO:0000256" key="4">
    <source>
        <dbReference type="ARBA" id="ARBA00013030"/>
    </source>
</evidence>
<dbReference type="HOGENOM" id="CLU_034866_0_0_1"/>
<reference evidence="13" key="2">
    <citation type="submission" date="2015-01" db="EMBL/GenBank/DDBJ databases">
        <title>Evolutionary Origins and Diversification of the Mycorrhizal Mutualists.</title>
        <authorList>
            <consortium name="DOE Joint Genome Institute"/>
            <consortium name="Mycorrhizal Genomics Consortium"/>
            <person name="Kohler A."/>
            <person name="Kuo A."/>
            <person name="Nagy L.G."/>
            <person name="Floudas D."/>
            <person name="Copeland A."/>
            <person name="Barry K.W."/>
            <person name="Cichocki N."/>
            <person name="Veneault-Fourrey C."/>
            <person name="LaButti K."/>
            <person name="Lindquist E.A."/>
            <person name="Lipzen A."/>
            <person name="Lundell T."/>
            <person name="Morin E."/>
            <person name="Murat C."/>
            <person name="Riley R."/>
            <person name="Ohm R."/>
            <person name="Sun H."/>
            <person name="Tunlid A."/>
            <person name="Henrissat B."/>
            <person name="Grigoriev I.V."/>
            <person name="Hibbett D.S."/>
            <person name="Martin F."/>
        </authorList>
    </citation>
    <scope>NUCLEOTIDE SEQUENCE [LARGE SCALE GENOMIC DNA]</scope>
    <source>
        <strain evidence="13">441</strain>
    </source>
</reference>
<dbReference type="AlphaFoldDB" id="A0A0D0AFT5"/>
<dbReference type="PANTHER" id="PTHR43247">
    <property type="entry name" value="PHOSPHOSERINE AMINOTRANSFERASE"/>
    <property type="match status" value="1"/>
</dbReference>
<proteinExistence type="inferred from homology"/>
<dbReference type="EC" id="2.6.1.52" evidence="4"/>
<feature type="domain" description="Aminotransferase class V" evidence="11">
    <location>
        <begin position="6"/>
        <end position="392"/>
    </location>
</feature>
<evidence type="ECO:0000256" key="5">
    <source>
        <dbReference type="ARBA" id="ARBA00022576"/>
    </source>
</evidence>
<dbReference type="InterPro" id="IPR015422">
    <property type="entry name" value="PyrdxlP-dep_Trfase_small"/>
</dbReference>
<dbReference type="SUPFAM" id="SSF53383">
    <property type="entry name" value="PLP-dependent transferases"/>
    <property type="match status" value="1"/>
</dbReference>
<evidence type="ECO:0000313" key="12">
    <source>
        <dbReference type="EMBL" id="KIK30968.1"/>
    </source>
</evidence>
<dbReference type="Proteomes" id="UP000054018">
    <property type="component" value="Unassembled WGS sequence"/>
</dbReference>
<evidence type="ECO:0000256" key="2">
    <source>
        <dbReference type="ARBA" id="ARBA00005099"/>
    </source>
</evidence>
<dbReference type="Gene3D" id="3.40.640.10">
    <property type="entry name" value="Type I PLP-dependent aspartate aminotransferase-like (Major domain)"/>
    <property type="match status" value="1"/>
</dbReference>
<gene>
    <name evidence="12" type="ORF">PISMIDRAFT_669908</name>
</gene>
<keyword evidence="9" id="KW-0718">Serine biosynthesis</keyword>
<dbReference type="InterPro" id="IPR022278">
    <property type="entry name" value="Pser_aminoTfrase"/>
</dbReference>
<evidence type="ECO:0000256" key="6">
    <source>
        <dbReference type="ARBA" id="ARBA00022605"/>
    </source>
</evidence>
<keyword evidence="13" id="KW-1185">Reference proteome</keyword>
<evidence type="ECO:0000256" key="9">
    <source>
        <dbReference type="ARBA" id="ARBA00023299"/>
    </source>
</evidence>
<dbReference type="GO" id="GO:0006564">
    <property type="term" value="P:L-serine biosynthetic process"/>
    <property type="evidence" value="ECO:0007669"/>
    <property type="project" value="UniProtKB-KW"/>
</dbReference>
<evidence type="ECO:0000256" key="10">
    <source>
        <dbReference type="ARBA" id="ARBA00049007"/>
    </source>
</evidence>
<dbReference type="InterPro" id="IPR015421">
    <property type="entry name" value="PyrdxlP-dep_Trfase_major"/>
</dbReference>
<comment type="cofactor">
    <cofactor evidence="1">
        <name>pyridoxal 5'-phosphate</name>
        <dbReference type="ChEBI" id="CHEBI:597326"/>
    </cofactor>
</comment>
<dbReference type="FunFam" id="3.40.640.10:FF:000010">
    <property type="entry name" value="Phosphoserine aminotransferase"/>
    <property type="match status" value="1"/>
</dbReference>
<protein>
    <recommendedName>
        <fullName evidence="4">phosphoserine transaminase</fullName>
        <ecNumber evidence="4">2.6.1.52</ecNumber>
    </recommendedName>
</protein>
<name>A0A0D0AFT5_9AGAM</name>
<evidence type="ECO:0000256" key="1">
    <source>
        <dbReference type="ARBA" id="ARBA00001933"/>
    </source>
</evidence>
<comment type="catalytic activity">
    <reaction evidence="10">
        <text>O-phospho-L-serine + 2-oxoglutarate = 3-phosphooxypyruvate + L-glutamate</text>
        <dbReference type="Rhea" id="RHEA:14329"/>
        <dbReference type="ChEBI" id="CHEBI:16810"/>
        <dbReference type="ChEBI" id="CHEBI:18110"/>
        <dbReference type="ChEBI" id="CHEBI:29985"/>
        <dbReference type="ChEBI" id="CHEBI:57524"/>
        <dbReference type="EC" id="2.6.1.52"/>
    </reaction>
</comment>